<evidence type="ECO:0000313" key="1">
    <source>
        <dbReference type="EMBL" id="GGK36890.1"/>
    </source>
</evidence>
<evidence type="ECO:0000313" key="2">
    <source>
        <dbReference type="Proteomes" id="UP000647587"/>
    </source>
</evidence>
<comment type="caution">
    <text evidence="1">The sequence shown here is derived from an EMBL/GenBank/DDBJ whole genome shotgun (WGS) entry which is preliminary data.</text>
</comment>
<protein>
    <submittedName>
        <fullName evidence="1">Uncharacterized protein</fullName>
    </submittedName>
</protein>
<accession>A0ABQ2EZU8</accession>
<reference evidence="2" key="1">
    <citation type="journal article" date="2019" name="Int. J. Syst. Evol. Microbiol.">
        <title>The Global Catalogue of Microorganisms (GCM) 10K type strain sequencing project: providing services to taxonomists for standard genome sequencing and annotation.</title>
        <authorList>
            <consortium name="The Broad Institute Genomics Platform"/>
            <consortium name="The Broad Institute Genome Sequencing Center for Infectious Disease"/>
            <person name="Wu L."/>
            <person name="Ma J."/>
        </authorList>
    </citation>
    <scope>NUCLEOTIDE SEQUENCE [LARGE SCALE GENOMIC DNA]</scope>
    <source>
        <strain evidence="2">JCM 30331</strain>
    </source>
</reference>
<dbReference type="EMBL" id="BMPP01000016">
    <property type="protein sequence ID" value="GGK36890.1"/>
    <property type="molecule type" value="Genomic_DNA"/>
</dbReference>
<proteinExistence type="predicted"/>
<keyword evidence="2" id="KW-1185">Reference proteome</keyword>
<organism evidence="1 2">
    <name type="scientific">Deinococcus malanensis</name>
    <dbReference type="NCBI Taxonomy" id="1706855"/>
    <lineage>
        <taxon>Bacteria</taxon>
        <taxon>Thermotogati</taxon>
        <taxon>Deinococcota</taxon>
        <taxon>Deinococci</taxon>
        <taxon>Deinococcales</taxon>
        <taxon>Deinococcaceae</taxon>
        <taxon>Deinococcus</taxon>
    </lineage>
</organism>
<sequence length="77" mass="8571">MFQPGRPLPTDSQTTQERTLYHQARGSGAVATMTREGGTWQWRELHGNAPDGSGSGGWNDLQKWLNQQAERETRSTG</sequence>
<dbReference type="Proteomes" id="UP000647587">
    <property type="component" value="Unassembled WGS sequence"/>
</dbReference>
<gene>
    <name evidence="1" type="ORF">GCM10008955_33420</name>
</gene>
<name>A0ABQ2EZU8_9DEIO</name>